<sequence length="280" mass="29916">MPYSTIMVLLDNSRRAYHRLEIATRLAAAQRARLLGLPLIPQPDPGLALLRQQDRGFMDALQARHEAAISQMRHAFEGAADEAPVAVEWRAVAGDPADVVRREACLADLVVAGQSDPDDDEAWIGERFVESLLLGCGRPVLVVPYAGRFASVGATVMVAWSGTREATRALHDALPLLRLARTVHVVCAPHDGGAAREREAPGEHAVASLRYHGIDATLHTLPGVAGDAALGELLLSRAADLGVDLLVMGAYGHARMREVVLGGVTQTLLGAMTVPVFFSH</sequence>
<accession>A0ABM6FF54</accession>
<protein>
    <recommendedName>
        <fullName evidence="2">UspA domain-containing protein</fullName>
    </recommendedName>
</protein>
<reference evidence="3 4" key="1">
    <citation type="submission" date="2016-10" db="EMBL/GenBank/DDBJ databases">
        <title>Complete genome sequences of three Cupriavidus strains isolated from various Malaysian environments.</title>
        <authorList>
            <person name="Abdullah A.A.-A."/>
            <person name="Shafie N.A.H."/>
            <person name="Lau N.S."/>
        </authorList>
    </citation>
    <scope>NUCLEOTIDE SEQUENCE [LARGE SCALE GENOMIC DNA]</scope>
    <source>
        <strain evidence="3 4">USMAA1020</strain>
    </source>
</reference>
<dbReference type="PRINTS" id="PR01438">
    <property type="entry name" value="UNVRSLSTRESS"/>
</dbReference>
<dbReference type="Pfam" id="PF00582">
    <property type="entry name" value="Usp"/>
    <property type="match status" value="2"/>
</dbReference>
<dbReference type="PANTHER" id="PTHR46268">
    <property type="entry name" value="STRESS RESPONSE PROTEIN NHAX"/>
    <property type="match status" value="1"/>
</dbReference>
<dbReference type="Proteomes" id="UP000177515">
    <property type="component" value="Chromosome 2"/>
</dbReference>
<dbReference type="SUPFAM" id="SSF52402">
    <property type="entry name" value="Adenine nucleotide alpha hydrolases-like"/>
    <property type="match status" value="2"/>
</dbReference>
<feature type="domain" description="UspA" evidence="2">
    <location>
        <begin position="155"/>
        <end position="277"/>
    </location>
</feature>
<dbReference type="EMBL" id="CP017755">
    <property type="protein sequence ID" value="AOZ10543.1"/>
    <property type="molecule type" value="Genomic_DNA"/>
</dbReference>
<organism evidence="3 4">
    <name type="scientific">Cupriavidus malaysiensis</name>
    <dbReference type="NCBI Taxonomy" id="367825"/>
    <lineage>
        <taxon>Bacteria</taxon>
        <taxon>Pseudomonadati</taxon>
        <taxon>Pseudomonadota</taxon>
        <taxon>Betaproteobacteria</taxon>
        <taxon>Burkholderiales</taxon>
        <taxon>Burkholderiaceae</taxon>
        <taxon>Cupriavidus</taxon>
    </lineage>
</organism>
<evidence type="ECO:0000259" key="2">
    <source>
        <dbReference type="Pfam" id="PF00582"/>
    </source>
</evidence>
<dbReference type="RefSeq" id="WP_071017812.1">
    <property type="nucleotide sequence ID" value="NZ_CP017755.1"/>
</dbReference>
<evidence type="ECO:0000313" key="4">
    <source>
        <dbReference type="Proteomes" id="UP000177515"/>
    </source>
</evidence>
<dbReference type="CDD" id="cd00293">
    <property type="entry name" value="USP-like"/>
    <property type="match status" value="2"/>
</dbReference>
<dbReference type="Gene3D" id="3.40.50.12370">
    <property type="match status" value="1"/>
</dbReference>
<proteinExistence type="inferred from homology"/>
<evidence type="ECO:0000256" key="1">
    <source>
        <dbReference type="ARBA" id="ARBA00008791"/>
    </source>
</evidence>
<comment type="similarity">
    <text evidence="1">Belongs to the universal stress protein A family.</text>
</comment>
<dbReference type="PANTHER" id="PTHR46268:SF15">
    <property type="entry name" value="UNIVERSAL STRESS PROTEIN HP_0031"/>
    <property type="match status" value="1"/>
</dbReference>
<dbReference type="InterPro" id="IPR006015">
    <property type="entry name" value="Universal_stress_UspA"/>
</dbReference>
<name>A0ABM6FF54_9BURK</name>
<feature type="domain" description="UspA" evidence="2">
    <location>
        <begin position="3"/>
        <end position="144"/>
    </location>
</feature>
<gene>
    <name evidence="3" type="ORF">BKK80_33870</name>
</gene>
<keyword evidence="4" id="KW-1185">Reference proteome</keyword>
<evidence type="ECO:0000313" key="3">
    <source>
        <dbReference type="EMBL" id="AOZ10543.1"/>
    </source>
</evidence>
<dbReference type="InterPro" id="IPR006016">
    <property type="entry name" value="UspA"/>
</dbReference>